<reference evidence="1 2" key="1">
    <citation type="submission" date="2019-05" db="EMBL/GenBank/DDBJ databases">
        <title>Emergence of the Ug99 lineage of the wheat stem rust pathogen through somatic hybridization.</title>
        <authorList>
            <person name="Li F."/>
            <person name="Upadhyaya N.M."/>
            <person name="Sperschneider J."/>
            <person name="Matny O."/>
            <person name="Nguyen-Phuc H."/>
            <person name="Mago R."/>
            <person name="Raley C."/>
            <person name="Miller M.E."/>
            <person name="Silverstein K.A.T."/>
            <person name="Henningsen E."/>
            <person name="Hirsch C.D."/>
            <person name="Visser B."/>
            <person name="Pretorius Z.A."/>
            <person name="Steffenson B.J."/>
            <person name="Schwessinger B."/>
            <person name="Dodds P.N."/>
            <person name="Figueroa M."/>
        </authorList>
    </citation>
    <scope>NUCLEOTIDE SEQUENCE [LARGE SCALE GENOMIC DNA]</scope>
    <source>
        <strain evidence="1 2">Ug99</strain>
    </source>
</reference>
<accession>A0A5B0QYG6</accession>
<evidence type="ECO:0000313" key="2">
    <source>
        <dbReference type="Proteomes" id="UP000325313"/>
    </source>
</evidence>
<name>A0A5B0QYG6_PUCGR</name>
<dbReference type="AlphaFoldDB" id="A0A5B0QYG6"/>
<dbReference type="Proteomes" id="UP000325313">
    <property type="component" value="Unassembled WGS sequence"/>
</dbReference>
<sequence length="138" mass="15244">MHHFAISANFLLLSFETNTNPHNIHTAQPQDHLLHLPASEGYKSLSHTTSHSAVLTHNRTPLMKVHNPFIASSGPVHHPSNPPEGTPPSHPAVVITSSGIEKTIWPFCLLRFIHIEPSQRNTSKRSDWPLSLHPSEGG</sequence>
<gene>
    <name evidence="1" type="ORF">PGTUg99_004366</name>
</gene>
<organism evidence="1 2">
    <name type="scientific">Puccinia graminis f. sp. tritici</name>
    <dbReference type="NCBI Taxonomy" id="56615"/>
    <lineage>
        <taxon>Eukaryota</taxon>
        <taxon>Fungi</taxon>
        <taxon>Dikarya</taxon>
        <taxon>Basidiomycota</taxon>
        <taxon>Pucciniomycotina</taxon>
        <taxon>Pucciniomycetes</taxon>
        <taxon>Pucciniales</taxon>
        <taxon>Pucciniaceae</taxon>
        <taxon>Puccinia</taxon>
    </lineage>
</organism>
<comment type="caution">
    <text evidence="1">The sequence shown here is derived from an EMBL/GenBank/DDBJ whole genome shotgun (WGS) entry which is preliminary data.</text>
</comment>
<protein>
    <submittedName>
        <fullName evidence="1">Uncharacterized protein</fullName>
    </submittedName>
</protein>
<evidence type="ECO:0000313" key="1">
    <source>
        <dbReference type="EMBL" id="KAA1118326.1"/>
    </source>
</evidence>
<dbReference type="EMBL" id="VDEP01000255">
    <property type="protein sequence ID" value="KAA1118326.1"/>
    <property type="molecule type" value="Genomic_DNA"/>
</dbReference>
<proteinExistence type="predicted"/>